<protein>
    <submittedName>
        <fullName evidence="1">DUF1302 domain-containing protein</fullName>
    </submittedName>
</protein>
<proteinExistence type="predicted"/>
<dbReference type="AlphaFoldDB" id="A0A6G6ISI1"/>
<gene>
    <name evidence="1" type="ORF">G5B91_07375</name>
</gene>
<dbReference type="RefSeq" id="WP_081754125.1">
    <property type="nucleotide sequence ID" value="NZ_CP049140.1"/>
</dbReference>
<dbReference type="InterPro" id="IPR010727">
    <property type="entry name" value="DUF1302"/>
</dbReference>
<evidence type="ECO:0000313" key="2">
    <source>
        <dbReference type="Proteomes" id="UP000501063"/>
    </source>
</evidence>
<dbReference type="Proteomes" id="UP000501063">
    <property type="component" value="Chromosome"/>
</dbReference>
<evidence type="ECO:0000313" key="1">
    <source>
        <dbReference type="EMBL" id="QIE86095.1"/>
    </source>
</evidence>
<dbReference type="KEGG" id="pnt:G5B91_07375"/>
<sequence>MSNNSHHASQACHHWCYAAPLKVKTLSAAIATLIIGTVIPFGTAHAFEVKNDGDLRIRWDNTVKYTAAWRLKDADPEVANQRGAQPGTDFGNLGFKKGGMINNRFDILSELDVAYNDVGFRVSGAGWYDDVYAGGRNDFPKVGHPANTIAAANGGACWR</sequence>
<accession>A0A6G6ISI1</accession>
<name>A0A6G6ISI1_PSENT</name>
<reference evidence="1 2" key="1">
    <citation type="submission" date="2020-02" db="EMBL/GenBank/DDBJ databases">
        <title>Integrative conjugative elements (ICEs) and plasmids drive adaptation of Pseudomonas nitroreducens strain HBP1 to wastewater environment.</title>
        <authorList>
            <person name="Sentchilo V."/>
            <person name="Carraro N."/>
            <person name="Bertelli C."/>
            <person name="van der Meer J.R."/>
        </authorList>
    </citation>
    <scope>NUCLEOTIDE SEQUENCE [LARGE SCALE GENOMIC DNA]</scope>
    <source>
        <strain evidence="1 2">HBP1</strain>
    </source>
</reference>
<dbReference type="Pfam" id="PF06980">
    <property type="entry name" value="DUF1302"/>
    <property type="match status" value="1"/>
</dbReference>
<dbReference type="EMBL" id="CP049140">
    <property type="protein sequence ID" value="QIE86095.1"/>
    <property type="molecule type" value="Genomic_DNA"/>
</dbReference>
<organism evidence="1 2">
    <name type="scientific">Pseudomonas nitroreducens</name>
    <dbReference type="NCBI Taxonomy" id="46680"/>
    <lineage>
        <taxon>Bacteria</taxon>
        <taxon>Pseudomonadati</taxon>
        <taxon>Pseudomonadota</taxon>
        <taxon>Gammaproteobacteria</taxon>
        <taxon>Pseudomonadales</taxon>
        <taxon>Pseudomonadaceae</taxon>
        <taxon>Pseudomonas</taxon>
    </lineage>
</organism>